<evidence type="ECO:0000256" key="2">
    <source>
        <dbReference type="SAM" id="SignalP"/>
    </source>
</evidence>
<accession>A0AAR5Q0J5</accession>
<feature type="chain" id="PRO_5043837734" evidence="2">
    <location>
        <begin position="31"/>
        <end position="277"/>
    </location>
</feature>
<feature type="signal peptide" evidence="2">
    <location>
        <begin position="1"/>
        <end position="30"/>
    </location>
</feature>
<name>A0AAR5Q0J5_DENPD</name>
<sequence>MRRHSESDFFRSRMLHVKSVLLVLLVVACASCYGQGGMDRYPGYNGGYKKKHHHHHHGMHYLHFLTYLSFLAVKLKIIFFIGTIFTVSLVAAKVIGIIKLTEYMKHKYPEHHHEEKIVYVNPHEHDHHDFGGYSGGPSDIYSSKSYSSYPPDFSADQPPEGAYDHERFAGPAPYENVKPSARNLHGGGVLEPFRAIAAQLRQLNITDMALKEMGIKDETCKKKFVCQADFNAQQSAMLRTGLDIMGDVSYQRLRPNITITSIEQCQALYPECAKNPG</sequence>
<feature type="transmembrane region" description="Helical" evidence="1">
    <location>
        <begin position="77"/>
        <end position="98"/>
    </location>
</feature>
<dbReference type="Proteomes" id="UP000019118">
    <property type="component" value="Unassembled WGS sequence"/>
</dbReference>
<keyword evidence="4" id="KW-1185">Reference proteome</keyword>
<keyword evidence="1" id="KW-0472">Membrane</keyword>
<evidence type="ECO:0000256" key="1">
    <source>
        <dbReference type="SAM" id="Phobius"/>
    </source>
</evidence>
<keyword evidence="2" id="KW-0732">Signal</keyword>
<proteinExistence type="predicted"/>
<dbReference type="GeneID" id="109542025"/>
<reference evidence="3" key="2">
    <citation type="submission" date="2024-08" db="UniProtKB">
        <authorList>
            <consortium name="EnsemblMetazoa"/>
        </authorList>
    </citation>
    <scope>IDENTIFICATION</scope>
</reference>
<dbReference type="RefSeq" id="XP_048517980.1">
    <property type="nucleotide sequence ID" value="XM_048662023.1"/>
</dbReference>
<keyword evidence="1" id="KW-1133">Transmembrane helix</keyword>
<reference evidence="4" key="1">
    <citation type="journal article" date="2013" name="Genome Biol.">
        <title>Draft genome of the mountain pine beetle, Dendroctonus ponderosae Hopkins, a major forest pest.</title>
        <authorList>
            <person name="Keeling C.I."/>
            <person name="Yuen M.M."/>
            <person name="Liao N.Y."/>
            <person name="Docking T.R."/>
            <person name="Chan S.K."/>
            <person name="Taylor G.A."/>
            <person name="Palmquist D.L."/>
            <person name="Jackman S.D."/>
            <person name="Nguyen A."/>
            <person name="Li M."/>
            <person name="Henderson H."/>
            <person name="Janes J.K."/>
            <person name="Zhao Y."/>
            <person name="Pandoh P."/>
            <person name="Moore R."/>
            <person name="Sperling F.A."/>
            <person name="Huber D.P."/>
            <person name="Birol I."/>
            <person name="Jones S.J."/>
            <person name="Bohlmann J."/>
        </authorList>
    </citation>
    <scope>NUCLEOTIDE SEQUENCE</scope>
</reference>
<dbReference type="AlphaFoldDB" id="A0AAR5Q0J5"/>
<evidence type="ECO:0000313" key="3">
    <source>
        <dbReference type="EnsemblMetazoa" id="XP_019766611.1"/>
    </source>
</evidence>
<dbReference type="KEGG" id="dpa:109542025"/>
<protein>
    <submittedName>
        <fullName evidence="3">Uncharacterized protein</fullName>
    </submittedName>
</protein>
<dbReference type="PROSITE" id="PS51257">
    <property type="entry name" value="PROKAR_LIPOPROTEIN"/>
    <property type="match status" value="1"/>
</dbReference>
<evidence type="ECO:0000313" key="4">
    <source>
        <dbReference type="Proteomes" id="UP000019118"/>
    </source>
</evidence>
<organism evidence="3 4">
    <name type="scientific">Dendroctonus ponderosae</name>
    <name type="common">Mountain pine beetle</name>
    <dbReference type="NCBI Taxonomy" id="77166"/>
    <lineage>
        <taxon>Eukaryota</taxon>
        <taxon>Metazoa</taxon>
        <taxon>Ecdysozoa</taxon>
        <taxon>Arthropoda</taxon>
        <taxon>Hexapoda</taxon>
        <taxon>Insecta</taxon>
        <taxon>Pterygota</taxon>
        <taxon>Neoptera</taxon>
        <taxon>Endopterygota</taxon>
        <taxon>Coleoptera</taxon>
        <taxon>Polyphaga</taxon>
        <taxon>Cucujiformia</taxon>
        <taxon>Curculionidae</taxon>
        <taxon>Scolytinae</taxon>
        <taxon>Dendroctonus</taxon>
    </lineage>
</organism>
<dbReference type="EnsemblMetazoa" id="XM_019911052.1">
    <property type="protein sequence ID" value="XP_019766611.1"/>
    <property type="gene ID" value="LOC109542025"/>
</dbReference>
<keyword evidence="1" id="KW-0812">Transmembrane</keyword>